<keyword evidence="2" id="KW-0812">Transmembrane</keyword>
<evidence type="ECO:0000313" key="5">
    <source>
        <dbReference type="Proteomes" id="UP000674938"/>
    </source>
</evidence>
<sequence length="333" mass="37532">MIKEYNLDRLYSFIAFLRKENMLEESVGNLVNIYIGIVAVFLVILVFLFWKKKDKGVKSTIELVVTVVLALMPIGLTFLAPEQAISVAFPDIEKYIKQAEDLEKENKELAQNIVELQKENTKVKEKNDLLSEKKYAEIINSELVVDGLSLKAKNNFLATIDSEKYIHENILKEVTGKDVQFDEEQNKIFIGSQDVNKVTKVNFKEVSKILYDGDRLIKYDDENADTFVVAGKEYDSGFVLDANEYSDTGAIALFNLDGSYSKVDFDVGKIDSSSLNDVKMKVYLDGEVSEQHALSSQVPSTKFSIPVNSAKSLKIQLVDGTSNFGFYDIVFTK</sequence>
<dbReference type="Gene3D" id="2.60.120.1060">
    <property type="entry name" value="NPCBM/NEW2 domain"/>
    <property type="match status" value="1"/>
</dbReference>
<feature type="transmembrane region" description="Helical" evidence="2">
    <location>
        <begin position="31"/>
        <end position="49"/>
    </location>
</feature>
<keyword evidence="1" id="KW-0175">Coiled coil</keyword>
<evidence type="ECO:0000256" key="2">
    <source>
        <dbReference type="SAM" id="Phobius"/>
    </source>
</evidence>
<protein>
    <submittedName>
        <fullName evidence="4">NPCBM/NEW2 domain-containing protein</fullName>
    </submittedName>
</protein>
<comment type="caution">
    <text evidence="4">The sequence shown here is derived from an EMBL/GenBank/DDBJ whole genome shotgun (WGS) entry which is preliminary data.</text>
</comment>
<proteinExistence type="predicted"/>
<dbReference type="Pfam" id="PF08305">
    <property type="entry name" value="NPCBM"/>
    <property type="match status" value="1"/>
</dbReference>
<keyword evidence="2" id="KW-1133">Transmembrane helix</keyword>
<gene>
    <name evidence="4" type="ORF">I6N95_08240</name>
</gene>
<feature type="domain" description="Glycosyl hydrolase family 98 putative carbohydrate-binding module" evidence="3">
    <location>
        <begin position="218"/>
        <end position="322"/>
    </location>
</feature>
<evidence type="ECO:0000259" key="3">
    <source>
        <dbReference type="Pfam" id="PF08305"/>
    </source>
</evidence>
<evidence type="ECO:0000256" key="1">
    <source>
        <dbReference type="SAM" id="Coils"/>
    </source>
</evidence>
<organism evidence="4 5">
    <name type="scientific">Vagococcus allomyrinae</name>
    <dbReference type="NCBI Taxonomy" id="2794353"/>
    <lineage>
        <taxon>Bacteria</taxon>
        <taxon>Bacillati</taxon>
        <taxon>Bacillota</taxon>
        <taxon>Bacilli</taxon>
        <taxon>Lactobacillales</taxon>
        <taxon>Enterococcaceae</taxon>
        <taxon>Vagococcus</taxon>
    </lineage>
</organism>
<dbReference type="AlphaFoldDB" id="A0A940P9M3"/>
<keyword evidence="2" id="KW-0472">Membrane</keyword>
<feature type="transmembrane region" description="Helical" evidence="2">
    <location>
        <begin position="61"/>
        <end position="80"/>
    </location>
</feature>
<dbReference type="InterPro" id="IPR038637">
    <property type="entry name" value="NPCBM_sf"/>
</dbReference>
<evidence type="ECO:0000313" key="4">
    <source>
        <dbReference type="EMBL" id="MBP1040989.1"/>
    </source>
</evidence>
<name>A0A940P9M3_9ENTE</name>
<dbReference type="Proteomes" id="UP000674938">
    <property type="component" value="Unassembled WGS sequence"/>
</dbReference>
<reference evidence="4" key="1">
    <citation type="submission" date="2020-12" db="EMBL/GenBank/DDBJ databases">
        <title>Vagococcus allomyrinae sp. nov. and Enterococcus lavae sp. nov., isolated from the larvae of Allomyrina dichotoma.</title>
        <authorList>
            <person name="Lee S.D."/>
        </authorList>
    </citation>
    <scope>NUCLEOTIDE SEQUENCE</scope>
    <source>
        <strain evidence="4">BWB3-3</strain>
    </source>
</reference>
<accession>A0A940P9M3</accession>
<dbReference type="RefSeq" id="WP_209526599.1">
    <property type="nucleotide sequence ID" value="NZ_JAEEGA010000004.1"/>
</dbReference>
<feature type="coiled-coil region" evidence="1">
    <location>
        <begin position="92"/>
        <end position="133"/>
    </location>
</feature>
<dbReference type="EMBL" id="JAEEGA010000004">
    <property type="protein sequence ID" value="MBP1040989.1"/>
    <property type="molecule type" value="Genomic_DNA"/>
</dbReference>
<keyword evidence="5" id="KW-1185">Reference proteome</keyword>
<dbReference type="SUPFAM" id="SSF49785">
    <property type="entry name" value="Galactose-binding domain-like"/>
    <property type="match status" value="1"/>
</dbReference>
<dbReference type="InterPro" id="IPR013222">
    <property type="entry name" value="Glyco_hyd_98_carb-bd"/>
</dbReference>
<dbReference type="InterPro" id="IPR008979">
    <property type="entry name" value="Galactose-bd-like_sf"/>
</dbReference>